<evidence type="ECO:0000313" key="11">
    <source>
        <dbReference type="EMBL" id="CAE6446985.1"/>
    </source>
</evidence>
<dbReference type="GO" id="GO:0016705">
    <property type="term" value="F:oxidoreductase activity, acting on paired donors, with incorporation or reduction of molecular oxygen"/>
    <property type="evidence" value="ECO:0007669"/>
    <property type="project" value="InterPro"/>
</dbReference>
<dbReference type="GO" id="GO:0020037">
    <property type="term" value="F:heme binding"/>
    <property type="evidence" value="ECO:0007669"/>
    <property type="project" value="InterPro"/>
</dbReference>
<keyword evidence="4 9" id="KW-0349">Heme</keyword>
<evidence type="ECO:0000256" key="4">
    <source>
        <dbReference type="ARBA" id="ARBA00022617"/>
    </source>
</evidence>
<sequence>MADNISNSTLLVASTLLVSGYLLARKTWSSKQRPLPPGPPSYPIIGQLLSIPQVTGGPEFAEPSAKLKSDIVSFTIFGTTIVVLNSVEVTRDLLEKRQNIYSGRFCPPMIVSPKLMDMQGFMVFLDNNELWRKHRRAISSRLNKQSALDFRPQQETQARLLLQRLLRSCSTIESSEELLLEFYWTVSAMFLDSVYGYELKSFNDPFFTDNITLNDHLGKAAMPSVFLVNTIPWLAHIPEWFPGAGWKKVAREWRDQKNRSMNDVFYWAKQRVFEGVDDRSIIASTLKEARQMGESEDETDEFAKNLGTALLIAGTETSTLTLVWFVLAMALYPEVQAKAQREIDTVVGSNRLPTFSDRPKLPYIERLLLEALRWQPGIPLGAPHVCTEANEYRGYLIPKGSIVLGNIWATTRQEKIYRDAETFNPDRFLDPEVPQPLTFGWGLRICPGQYFFREMFFIEVALILATFNIEKFKDENGQVIEPVQKADTNSGISRPTEFKIRITPRSDQHAELIHTAA</sequence>
<gene>
    <name evidence="11" type="ORF">RDB_LOCUS49328</name>
</gene>
<dbReference type="InterPro" id="IPR017972">
    <property type="entry name" value="Cyt_P450_CS"/>
</dbReference>
<dbReference type="InterPro" id="IPR036396">
    <property type="entry name" value="Cyt_P450_sf"/>
</dbReference>
<keyword evidence="8 10" id="KW-0503">Monooxygenase</keyword>
<dbReference type="Gene3D" id="1.10.630.10">
    <property type="entry name" value="Cytochrome P450"/>
    <property type="match status" value="1"/>
</dbReference>
<evidence type="ECO:0000256" key="9">
    <source>
        <dbReference type="PIRSR" id="PIRSR602401-1"/>
    </source>
</evidence>
<evidence type="ECO:0000256" key="2">
    <source>
        <dbReference type="ARBA" id="ARBA00005179"/>
    </source>
</evidence>
<comment type="pathway">
    <text evidence="2">Secondary metabolite biosynthesis.</text>
</comment>
<reference evidence="11" key="1">
    <citation type="submission" date="2021-01" db="EMBL/GenBank/DDBJ databases">
        <authorList>
            <person name="Kaushik A."/>
        </authorList>
    </citation>
    <scope>NUCLEOTIDE SEQUENCE</scope>
    <source>
        <strain evidence="11">AG4-RS23</strain>
    </source>
</reference>
<dbReference type="PROSITE" id="PS00086">
    <property type="entry name" value="CYTOCHROME_P450"/>
    <property type="match status" value="1"/>
</dbReference>
<dbReference type="EMBL" id="CAJMWY010000785">
    <property type="protein sequence ID" value="CAE6446985.1"/>
    <property type="molecule type" value="Genomic_DNA"/>
</dbReference>
<evidence type="ECO:0000313" key="12">
    <source>
        <dbReference type="Proteomes" id="UP000663861"/>
    </source>
</evidence>
<evidence type="ECO:0000256" key="1">
    <source>
        <dbReference type="ARBA" id="ARBA00001971"/>
    </source>
</evidence>
<dbReference type="SUPFAM" id="SSF48264">
    <property type="entry name" value="Cytochrome P450"/>
    <property type="match status" value="1"/>
</dbReference>
<evidence type="ECO:0000256" key="10">
    <source>
        <dbReference type="RuleBase" id="RU000461"/>
    </source>
</evidence>
<evidence type="ECO:0008006" key="13">
    <source>
        <dbReference type="Google" id="ProtNLM"/>
    </source>
</evidence>
<dbReference type="GO" id="GO:0004497">
    <property type="term" value="F:monooxygenase activity"/>
    <property type="evidence" value="ECO:0007669"/>
    <property type="project" value="UniProtKB-KW"/>
</dbReference>
<proteinExistence type="inferred from homology"/>
<dbReference type="InterPro" id="IPR002401">
    <property type="entry name" value="Cyt_P450_E_grp-I"/>
</dbReference>
<evidence type="ECO:0000256" key="3">
    <source>
        <dbReference type="ARBA" id="ARBA00010617"/>
    </source>
</evidence>
<evidence type="ECO:0000256" key="8">
    <source>
        <dbReference type="ARBA" id="ARBA00023033"/>
    </source>
</evidence>
<dbReference type="Proteomes" id="UP000663861">
    <property type="component" value="Unassembled WGS sequence"/>
</dbReference>
<comment type="similarity">
    <text evidence="3 10">Belongs to the cytochrome P450 family.</text>
</comment>
<evidence type="ECO:0000256" key="5">
    <source>
        <dbReference type="ARBA" id="ARBA00022723"/>
    </source>
</evidence>
<name>A0A8H3B3A1_9AGAM</name>
<organism evidence="11 12">
    <name type="scientific">Rhizoctonia solani</name>
    <dbReference type="NCBI Taxonomy" id="456999"/>
    <lineage>
        <taxon>Eukaryota</taxon>
        <taxon>Fungi</taxon>
        <taxon>Dikarya</taxon>
        <taxon>Basidiomycota</taxon>
        <taxon>Agaricomycotina</taxon>
        <taxon>Agaricomycetes</taxon>
        <taxon>Cantharellales</taxon>
        <taxon>Ceratobasidiaceae</taxon>
        <taxon>Rhizoctonia</taxon>
    </lineage>
</organism>
<dbReference type="CDD" id="cd11065">
    <property type="entry name" value="CYP64-like"/>
    <property type="match status" value="1"/>
</dbReference>
<comment type="cofactor">
    <cofactor evidence="1 9">
        <name>heme</name>
        <dbReference type="ChEBI" id="CHEBI:30413"/>
    </cofactor>
</comment>
<evidence type="ECO:0000256" key="6">
    <source>
        <dbReference type="ARBA" id="ARBA00023002"/>
    </source>
</evidence>
<feature type="binding site" description="axial binding residue" evidence="9">
    <location>
        <position position="446"/>
    </location>
    <ligand>
        <name>heme</name>
        <dbReference type="ChEBI" id="CHEBI:30413"/>
    </ligand>
    <ligandPart>
        <name>Fe</name>
        <dbReference type="ChEBI" id="CHEBI:18248"/>
    </ligandPart>
</feature>
<keyword evidence="6 10" id="KW-0560">Oxidoreductase</keyword>
<dbReference type="PRINTS" id="PR00463">
    <property type="entry name" value="EP450I"/>
</dbReference>
<dbReference type="InterPro" id="IPR050364">
    <property type="entry name" value="Cytochrome_P450_fung"/>
</dbReference>
<dbReference type="AlphaFoldDB" id="A0A8H3B3A1"/>
<dbReference type="Pfam" id="PF00067">
    <property type="entry name" value="p450"/>
    <property type="match status" value="1"/>
</dbReference>
<keyword evidence="7 9" id="KW-0408">Iron</keyword>
<keyword evidence="5 9" id="KW-0479">Metal-binding</keyword>
<dbReference type="InterPro" id="IPR001128">
    <property type="entry name" value="Cyt_P450"/>
</dbReference>
<protein>
    <recommendedName>
        <fullName evidence="13">O-methylsterigmatocystin oxidoreductase</fullName>
    </recommendedName>
</protein>
<evidence type="ECO:0000256" key="7">
    <source>
        <dbReference type="ARBA" id="ARBA00023004"/>
    </source>
</evidence>
<dbReference type="PANTHER" id="PTHR46300:SF7">
    <property type="entry name" value="P450, PUTATIVE (EUROFUNG)-RELATED"/>
    <property type="match status" value="1"/>
</dbReference>
<dbReference type="PANTHER" id="PTHR46300">
    <property type="entry name" value="P450, PUTATIVE (EUROFUNG)-RELATED-RELATED"/>
    <property type="match status" value="1"/>
</dbReference>
<comment type="caution">
    <text evidence="11">The sequence shown here is derived from an EMBL/GenBank/DDBJ whole genome shotgun (WGS) entry which is preliminary data.</text>
</comment>
<accession>A0A8H3B3A1</accession>
<dbReference type="GO" id="GO:0005506">
    <property type="term" value="F:iron ion binding"/>
    <property type="evidence" value="ECO:0007669"/>
    <property type="project" value="InterPro"/>
</dbReference>